<protein>
    <submittedName>
        <fullName evidence="5">Polysaccharide deacetylase family protein</fullName>
    </submittedName>
</protein>
<sequence>MKKLFMLFGGIVVLLLFFYNYQFYKNETSETISRADFKNHVGKLAEANPKNHIETVQEHTVNKHIRIKDEPNDQTIVPVLMYHHFVEEGEKVGYTTISNVAFEEQIKYLKSKGYNTVTDQDIVDYYYNGKKLPENPIQITMDDGYESNYKLAYPILKKYGMKATIFVIVSRIGEEYLPPRLTWDQIKEMSDSGVMSIQSHTYDMHHKVMKNDSVEVSAMISDNNEEFLKSVKDDLIRSKEILEEKLGKEVISLSYPYGHYNEEILSVVKEVGFKLAYTVQSGLNNVNTNELELFRINVSSMYNGKAIEEEIKKQKELLNSQNNN</sequence>
<dbReference type="CDD" id="cd10969">
    <property type="entry name" value="CE4_Ecf1_like_5s"/>
    <property type="match status" value="1"/>
</dbReference>
<name>A0A9E8M1P1_9BACI</name>
<dbReference type="RefSeq" id="WP_275420783.1">
    <property type="nucleotide sequence ID" value="NZ_CP106877.1"/>
</dbReference>
<dbReference type="KEGG" id="fhl:OE105_00470"/>
<dbReference type="Proteomes" id="UP001164726">
    <property type="component" value="Chromosome"/>
</dbReference>
<dbReference type="GO" id="GO:0005975">
    <property type="term" value="P:carbohydrate metabolic process"/>
    <property type="evidence" value="ECO:0007669"/>
    <property type="project" value="InterPro"/>
</dbReference>
<dbReference type="PANTHER" id="PTHR34216">
    <property type="match status" value="1"/>
</dbReference>
<dbReference type="InterPro" id="IPR011330">
    <property type="entry name" value="Glyco_hydro/deAcase_b/a-brl"/>
</dbReference>
<feature type="transmembrane region" description="Helical" evidence="3">
    <location>
        <begin position="5"/>
        <end position="24"/>
    </location>
</feature>
<evidence type="ECO:0000313" key="6">
    <source>
        <dbReference type="Proteomes" id="UP001164726"/>
    </source>
</evidence>
<evidence type="ECO:0000313" key="5">
    <source>
        <dbReference type="EMBL" id="WAA12654.1"/>
    </source>
</evidence>
<dbReference type="InterPro" id="IPR002509">
    <property type="entry name" value="NODB_dom"/>
</dbReference>
<comment type="subcellular location">
    <subcellularLocation>
        <location evidence="1">Secreted</location>
    </subcellularLocation>
</comment>
<dbReference type="PANTHER" id="PTHR34216:SF3">
    <property type="entry name" value="POLY-BETA-1,6-N-ACETYL-D-GLUCOSAMINE N-DEACETYLASE"/>
    <property type="match status" value="1"/>
</dbReference>
<dbReference type="Gene3D" id="3.20.20.370">
    <property type="entry name" value="Glycoside hydrolase/deacetylase"/>
    <property type="match status" value="1"/>
</dbReference>
<reference evidence="5" key="1">
    <citation type="submission" date="2022-09" db="EMBL/GenBank/DDBJ databases">
        <title>Complete Genomes of Fervidibacillus albus and Fervidibacillus halotolerans isolated from tidal flat sediments.</title>
        <authorList>
            <person name="Kwon K.K."/>
            <person name="Yang S.-H."/>
            <person name="Park M.J."/>
            <person name="Oh H.-M."/>
        </authorList>
    </citation>
    <scope>NUCLEOTIDE SEQUENCE</scope>
    <source>
        <strain evidence="5">MEBiC13594</strain>
    </source>
</reference>
<dbReference type="InterPro" id="IPR051398">
    <property type="entry name" value="Polysacch_Deacetylase"/>
</dbReference>
<keyword evidence="3" id="KW-0812">Transmembrane</keyword>
<evidence type="ECO:0000256" key="3">
    <source>
        <dbReference type="SAM" id="Phobius"/>
    </source>
</evidence>
<keyword evidence="3" id="KW-0472">Membrane</keyword>
<evidence type="ECO:0000256" key="2">
    <source>
        <dbReference type="ARBA" id="ARBA00022729"/>
    </source>
</evidence>
<dbReference type="EMBL" id="CP106877">
    <property type="protein sequence ID" value="WAA12654.1"/>
    <property type="molecule type" value="Genomic_DNA"/>
</dbReference>
<gene>
    <name evidence="5" type="ORF">OE105_00470</name>
</gene>
<proteinExistence type="predicted"/>
<dbReference type="Pfam" id="PF01522">
    <property type="entry name" value="Polysacc_deac_1"/>
    <property type="match status" value="1"/>
</dbReference>
<dbReference type="GO" id="GO:0016810">
    <property type="term" value="F:hydrolase activity, acting on carbon-nitrogen (but not peptide) bonds"/>
    <property type="evidence" value="ECO:0007669"/>
    <property type="project" value="InterPro"/>
</dbReference>
<accession>A0A9E8M1P1</accession>
<dbReference type="GO" id="GO:0005576">
    <property type="term" value="C:extracellular region"/>
    <property type="evidence" value="ECO:0007669"/>
    <property type="project" value="UniProtKB-SubCell"/>
</dbReference>
<dbReference type="PROSITE" id="PS51677">
    <property type="entry name" value="NODB"/>
    <property type="match status" value="1"/>
</dbReference>
<dbReference type="AlphaFoldDB" id="A0A9E8M1P1"/>
<organism evidence="5 6">
    <name type="scientific">Fervidibacillus halotolerans</name>
    <dbReference type="NCBI Taxonomy" id="2980027"/>
    <lineage>
        <taxon>Bacteria</taxon>
        <taxon>Bacillati</taxon>
        <taxon>Bacillota</taxon>
        <taxon>Bacilli</taxon>
        <taxon>Bacillales</taxon>
        <taxon>Bacillaceae</taxon>
        <taxon>Fervidibacillus</taxon>
    </lineage>
</organism>
<dbReference type="SUPFAM" id="SSF88713">
    <property type="entry name" value="Glycoside hydrolase/deacetylase"/>
    <property type="match status" value="1"/>
</dbReference>
<evidence type="ECO:0000256" key="1">
    <source>
        <dbReference type="ARBA" id="ARBA00004613"/>
    </source>
</evidence>
<feature type="domain" description="NodB homology" evidence="4">
    <location>
        <begin position="135"/>
        <end position="324"/>
    </location>
</feature>
<evidence type="ECO:0000259" key="4">
    <source>
        <dbReference type="PROSITE" id="PS51677"/>
    </source>
</evidence>
<keyword evidence="6" id="KW-1185">Reference proteome</keyword>
<keyword evidence="2" id="KW-0732">Signal</keyword>
<keyword evidence="3" id="KW-1133">Transmembrane helix</keyword>